<protein>
    <recommendedName>
        <fullName evidence="9">Membrane fusion protein (MFP) family protein</fullName>
    </recommendedName>
</protein>
<dbReference type="Gene3D" id="2.40.50.100">
    <property type="match status" value="1"/>
</dbReference>
<comment type="subcellular location">
    <subcellularLocation>
        <location evidence="1 9">Cell inner membrane</location>
        <topology evidence="1 9">Single-pass membrane protein</topology>
    </subcellularLocation>
</comment>
<dbReference type="PRINTS" id="PR01490">
    <property type="entry name" value="RTXTOXIND"/>
</dbReference>
<keyword evidence="6" id="KW-0812">Transmembrane</keyword>
<dbReference type="GO" id="GO:0015031">
    <property type="term" value="P:protein transport"/>
    <property type="evidence" value="ECO:0007669"/>
    <property type="project" value="InterPro"/>
</dbReference>
<evidence type="ECO:0000256" key="5">
    <source>
        <dbReference type="ARBA" id="ARBA00022519"/>
    </source>
</evidence>
<keyword evidence="7" id="KW-1133">Transmembrane helix</keyword>
<dbReference type="InterPro" id="IPR050739">
    <property type="entry name" value="MFP"/>
</dbReference>
<keyword evidence="10" id="KW-0175">Coiled coil</keyword>
<feature type="coiled-coil region" evidence="10">
    <location>
        <begin position="194"/>
        <end position="236"/>
    </location>
</feature>
<dbReference type="AlphaFoldDB" id="A0A1U7JJA2"/>
<name>A0A1U7JJA2_9HYPH</name>
<evidence type="ECO:0000313" key="13">
    <source>
        <dbReference type="EMBL" id="OKL44797.1"/>
    </source>
</evidence>
<evidence type="ECO:0000256" key="6">
    <source>
        <dbReference type="ARBA" id="ARBA00022692"/>
    </source>
</evidence>
<comment type="similarity">
    <text evidence="2 9">Belongs to the membrane fusion protein (MFP) (TC 8.A.1) family.</text>
</comment>
<dbReference type="STRING" id="197461.A3843_06840"/>
<feature type="domain" description="AprE-like beta-barrel" evidence="12">
    <location>
        <begin position="285"/>
        <end position="377"/>
    </location>
</feature>
<gene>
    <name evidence="13" type="ORF">A3843_06840</name>
</gene>
<reference evidence="13 14" key="1">
    <citation type="submission" date="2016-03" db="EMBL/GenBank/DDBJ databases">
        <title>Genome sequence of Nesiotobacter sp. nov., a moderately halophilic alphaproteobacterium isolated from the Yellow Sea, China.</title>
        <authorList>
            <person name="Zhang G."/>
            <person name="Zhang R."/>
        </authorList>
    </citation>
    <scope>NUCLEOTIDE SEQUENCE [LARGE SCALE GENOMIC DNA]</scope>
    <source>
        <strain evidence="13 14">WB1-6</strain>
    </source>
</reference>
<dbReference type="GO" id="GO:0005886">
    <property type="term" value="C:plasma membrane"/>
    <property type="evidence" value="ECO:0007669"/>
    <property type="project" value="UniProtKB-SubCell"/>
</dbReference>
<evidence type="ECO:0000256" key="2">
    <source>
        <dbReference type="ARBA" id="ARBA00009477"/>
    </source>
</evidence>
<dbReference type="InterPro" id="IPR058781">
    <property type="entry name" value="HH_AprE-like"/>
</dbReference>
<dbReference type="Pfam" id="PF25994">
    <property type="entry name" value="HH_AprE"/>
    <property type="match status" value="1"/>
</dbReference>
<keyword evidence="8" id="KW-0472">Membrane</keyword>
<dbReference type="NCBIfam" id="TIGR01843">
    <property type="entry name" value="type_I_hlyD"/>
    <property type="match status" value="1"/>
</dbReference>
<dbReference type="PANTHER" id="PTHR30386">
    <property type="entry name" value="MEMBRANE FUSION SUBUNIT OF EMRAB-TOLC MULTIDRUG EFFLUX PUMP"/>
    <property type="match status" value="1"/>
</dbReference>
<evidence type="ECO:0000256" key="10">
    <source>
        <dbReference type="SAM" id="Coils"/>
    </source>
</evidence>
<accession>A0A1U7JJA2</accession>
<dbReference type="PANTHER" id="PTHR30386:SF17">
    <property type="entry name" value="ALKALINE PROTEASE SECRETION PROTEIN APRE"/>
    <property type="match status" value="1"/>
</dbReference>
<keyword evidence="5 9" id="KW-0997">Cell inner membrane</keyword>
<evidence type="ECO:0000259" key="11">
    <source>
        <dbReference type="Pfam" id="PF25994"/>
    </source>
</evidence>
<evidence type="ECO:0000256" key="7">
    <source>
        <dbReference type="ARBA" id="ARBA00022989"/>
    </source>
</evidence>
<feature type="domain" description="AprE-like long alpha-helical hairpin" evidence="11">
    <location>
        <begin position="54"/>
        <end position="243"/>
    </location>
</feature>
<dbReference type="InterPro" id="IPR058982">
    <property type="entry name" value="Beta-barrel_AprE"/>
</dbReference>
<dbReference type="Proteomes" id="UP000185783">
    <property type="component" value="Unassembled WGS sequence"/>
</dbReference>
<organism evidence="13 14">
    <name type="scientific">Pseudovibrio exalbescens</name>
    <dbReference type="NCBI Taxonomy" id="197461"/>
    <lineage>
        <taxon>Bacteria</taxon>
        <taxon>Pseudomonadati</taxon>
        <taxon>Pseudomonadota</taxon>
        <taxon>Alphaproteobacteria</taxon>
        <taxon>Hyphomicrobiales</taxon>
        <taxon>Stappiaceae</taxon>
        <taxon>Pseudovibrio</taxon>
    </lineage>
</organism>
<evidence type="ECO:0000256" key="8">
    <source>
        <dbReference type="ARBA" id="ARBA00023136"/>
    </source>
</evidence>
<evidence type="ECO:0000256" key="9">
    <source>
        <dbReference type="RuleBase" id="RU365093"/>
    </source>
</evidence>
<dbReference type="Pfam" id="PF26002">
    <property type="entry name" value="Beta-barrel_AprE"/>
    <property type="match status" value="1"/>
</dbReference>
<sequence>MAGAVVASGSFVATGQNKIIQHLEGGIIEEILVEEGDIVEPGDVLVRLDATAPKANLARLQIREARLQAVQTRLLHEGQGMTKIAWPETLESRREEPHIHRILLNQGLTFQARAKKLESEIDILRQSIDALKEKIRGGKTQRVAVQEQMALYKEELDTKKTMMERGLIKKSEVLRLERAVANLRGEVGRITAEIGDATERVARTRAQITRARNEVSQRAVDELQAVNADLDDVREQIYAARDVLKRIEIKAPVRGAVVRMRYHTPGGVVESGKDLMEILPLQDDLLLEANIHPADIDNVREGQKAMVRLNALNQRITPMLPARVVYVSADALPDERPSLASTDVYVARVKLDPEAAAQALEYRPTPGMPAEVFITTRDRTFFDYLTEPLRDSMARAFREP</sequence>
<proteinExistence type="inferred from homology"/>
<comment type="caution">
    <text evidence="13">The sequence shown here is derived from an EMBL/GenBank/DDBJ whole genome shotgun (WGS) entry which is preliminary data.</text>
</comment>
<evidence type="ECO:0000256" key="1">
    <source>
        <dbReference type="ARBA" id="ARBA00004377"/>
    </source>
</evidence>
<keyword evidence="4 9" id="KW-1003">Cell membrane</keyword>
<keyword evidence="14" id="KW-1185">Reference proteome</keyword>
<dbReference type="EMBL" id="LVVZ01000011">
    <property type="protein sequence ID" value="OKL44797.1"/>
    <property type="molecule type" value="Genomic_DNA"/>
</dbReference>
<evidence type="ECO:0000313" key="14">
    <source>
        <dbReference type="Proteomes" id="UP000185783"/>
    </source>
</evidence>
<evidence type="ECO:0000256" key="3">
    <source>
        <dbReference type="ARBA" id="ARBA00022448"/>
    </source>
</evidence>
<evidence type="ECO:0000259" key="12">
    <source>
        <dbReference type="Pfam" id="PF26002"/>
    </source>
</evidence>
<evidence type="ECO:0000256" key="4">
    <source>
        <dbReference type="ARBA" id="ARBA00022475"/>
    </source>
</evidence>
<dbReference type="InterPro" id="IPR010129">
    <property type="entry name" value="T1SS_HlyD"/>
</dbReference>
<keyword evidence="3 9" id="KW-0813">Transport</keyword>
<dbReference type="Gene3D" id="2.40.30.170">
    <property type="match status" value="1"/>
</dbReference>